<evidence type="ECO:0000313" key="2">
    <source>
        <dbReference type="EMBL" id="CDI59379.1"/>
    </source>
</evidence>
<organism evidence="2 3">
    <name type="scientific">Lactobacillus helveticus CIRM-BIA 951</name>
    <dbReference type="NCBI Taxonomy" id="1226334"/>
    <lineage>
        <taxon>Bacteria</taxon>
        <taxon>Bacillati</taxon>
        <taxon>Bacillota</taxon>
        <taxon>Bacilli</taxon>
        <taxon>Lactobacillales</taxon>
        <taxon>Lactobacillaceae</taxon>
        <taxon>Lactobacillus</taxon>
    </lineage>
</organism>
<dbReference type="AlphaFoldDB" id="U6F8N1"/>
<gene>
    <name evidence="2" type="ORF">LHCIRMBIA951_00299</name>
</gene>
<feature type="transmembrane region" description="Helical" evidence="1">
    <location>
        <begin position="12"/>
        <end position="33"/>
    </location>
</feature>
<evidence type="ECO:0000313" key="3">
    <source>
        <dbReference type="Proteomes" id="UP000017248"/>
    </source>
</evidence>
<keyword evidence="1" id="KW-0472">Membrane</keyword>
<dbReference type="Proteomes" id="UP000017248">
    <property type="component" value="Unassembled WGS sequence"/>
</dbReference>
<evidence type="ECO:0000256" key="1">
    <source>
        <dbReference type="SAM" id="Phobius"/>
    </source>
</evidence>
<proteinExistence type="predicted"/>
<accession>U6F8N1</accession>
<sequence length="43" mass="4313">MCSPVGTQEALSSLVAMIGCPLASFLISGLPSLSNLSKPFGST</sequence>
<keyword evidence="3" id="KW-1185">Reference proteome</keyword>
<keyword evidence="1" id="KW-1133">Transmembrane helix</keyword>
<keyword evidence="1" id="KW-0812">Transmembrane</keyword>
<name>U6F8N1_LACHE</name>
<protein>
    <submittedName>
        <fullName evidence="2">Uncharacterized protein</fullName>
    </submittedName>
</protein>
<dbReference type="HOGENOM" id="CLU_3235195_0_0_9"/>
<comment type="caution">
    <text evidence="2">The sequence shown here is derived from an EMBL/GenBank/DDBJ whole genome shotgun (WGS) entry which is preliminary data.</text>
</comment>
<reference evidence="2" key="1">
    <citation type="submission" date="2013-09" db="EMBL/GenBank/DDBJ databases">
        <title>Draft Genome Sequence of five Lactobacillus helveticus strains CIRM-BIA 101T, 103, 104, 951 and 953 isolated from milk product.</title>
        <authorList>
            <person name="Valence F."/>
            <person name="Chuat V."/>
            <person name="Ma L."/>
            <person name="Creno S."/>
            <person name="Falentin H."/>
            <person name="Lortal S."/>
            <person name="Bizet C."/>
            <person name="Clermont D."/>
            <person name="Loux V."/>
            <person name="Bouchier C."/>
            <person name="Cousin S."/>
        </authorList>
    </citation>
    <scope>NUCLEOTIDE SEQUENCE [LARGE SCALE GENOMIC DNA]</scope>
    <source>
        <strain evidence="2">CIRM-BIA 951</strain>
    </source>
</reference>
<dbReference type="EMBL" id="CBUK010000179">
    <property type="protein sequence ID" value="CDI59379.1"/>
    <property type="molecule type" value="Genomic_DNA"/>
</dbReference>